<accession>M6W6G2</accession>
<evidence type="ECO:0000313" key="2">
    <source>
        <dbReference type="Proteomes" id="UP000012159"/>
    </source>
</evidence>
<gene>
    <name evidence="1" type="ORF">LEP1GSC133_4129</name>
</gene>
<protein>
    <submittedName>
        <fullName evidence="1">Uncharacterized protein</fullName>
    </submittedName>
</protein>
<reference evidence="1 2" key="1">
    <citation type="submission" date="2013-01" db="EMBL/GenBank/DDBJ databases">
        <authorList>
            <person name="Harkins D.M."/>
            <person name="Durkin A.S."/>
            <person name="Brinkac L.M."/>
            <person name="Haft D.H."/>
            <person name="Selengut J.D."/>
            <person name="Sanka R."/>
            <person name="DePew J."/>
            <person name="Purushe J."/>
            <person name="Picardeau M."/>
            <person name="Werts C."/>
            <person name="Goarant C."/>
            <person name="Vinetz J.M."/>
            <person name="Sutton G.G."/>
            <person name="Nierman W.C."/>
            <person name="Fouts D.E."/>
        </authorList>
    </citation>
    <scope>NUCLEOTIDE SEQUENCE [LARGE SCALE GENOMIC DNA]</scope>
    <source>
        <strain evidence="1 2">200901868</strain>
    </source>
</reference>
<sequence>MIKVFRERYRYATKKEKISILNEFVSLSGFNRNYASQVLRKKEVLKKLSTKPKAQNKRTVYYDASVRKVLEDLWKLLDHICSKRLVHAIPETIKNLERFQTYKISKEIKQKLLKISASTIERLLVPIRKKLGIKGTSMTKQNKYLIDRIPIKTFGEWKDSLPGFTQIDLIAHLITAGMFSEGFSQLFARQMFALAGLSASYSSL</sequence>
<dbReference type="EMBL" id="AKWF02000065">
    <property type="protein sequence ID" value="EMO63011.1"/>
    <property type="molecule type" value="Genomic_DNA"/>
</dbReference>
<proteinExistence type="predicted"/>
<evidence type="ECO:0000313" key="1">
    <source>
        <dbReference type="EMBL" id="EMO63011.1"/>
    </source>
</evidence>
<dbReference type="AlphaFoldDB" id="M6W6G2"/>
<organism evidence="1 2">
    <name type="scientific">Leptospira borgpetersenii serovar Pomona str. 200901868</name>
    <dbReference type="NCBI Taxonomy" id="1192866"/>
    <lineage>
        <taxon>Bacteria</taxon>
        <taxon>Pseudomonadati</taxon>
        <taxon>Spirochaetota</taxon>
        <taxon>Spirochaetia</taxon>
        <taxon>Leptospirales</taxon>
        <taxon>Leptospiraceae</taxon>
        <taxon>Leptospira</taxon>
    </lineage>
</organism>
<comment type="caution">
    <text evidence="1">The sequence shown here is derived from an EMBL/GenBank/DDBJ whole genome shotgun (WGS) entry which is preliminary data.</text>
</comment>
<dbReference type="Proteomes" id="UP000012159">
    <property type="component" value="Unassembled WGS sequence"/>
</dbReference>
<name>M6W6G2_LEPBO</name>